<keyword evidence="6 9" id="KW-0067">ATP-binding</keyword>
<dbReference type="AlphaFoldDB" id="A0A8S1PG40"/>
<evidence type="ECO:0000256" key="2">
    <source>
        <dbReference type="ARBA" id="ARBA00022527"/>
    </source>
</evidence>
<dbReference type="GO" id="GO:0004674">
    <property type="term" value="F:protein serine/threonine kinase activity"/>
    <property type="evidence" value="ECO:0007669"/>
    <property type="project" value="UniProtKB-KW"/>
</dbReference>
<feature type="domain" description="Protein kinase" evidence="10">
    <location>
        <begin position="8"/>
        <end position="184"/>
    </location>
</feature>
<comment type="caution">
    <text evidence="11">The sequence shown here is derived from an EMBL/GenBank/DDBJ whole genome shotgun (WGS) entry which is preliminary data.</text>
</comment>
<proteinExistence type="predicted"/>
<dbReference type="OrthoDB" id="310923at2759"/>
<dbReference type="EMBL" id="CAJJDN010000077">
    <property type="protein sequence ID" value="CAD8102242.1"/>
    <property type="molecule type" value="Genomic_DNA"/>
</dbReference>
<dbReference type="GO" id="GO:0005524">
    <property type="term" value="F:ATP binding"/>
    <property type="evidence" value="ECO:0007669"/>
    <property type="project" value="UniProtKB-UniRule"/>
</dbReference>
<keyword evidence="12" id="KW-1185">Reference proteome</keyword>
<dbReference type="Pfam" id="PF00069">
    <property type="entry name" value="Pkinase"/>
    <property type="match status" value="1"/>
</dbReference>
<dbReference type="InterPro" id="IPR000719">
    <property type="entry name" value="Prot_kinase_dom"/>
</dbReference>
<evidence type="ECO:0000256" key="1">
    <source>
        <dbReference type="ARBA" id="ARBA00012513"/>
    </source>
</evidence>
<comment type="catalytic activity">
    <reaction evidence="7">
        <text>L-threonyl-[protein] + ATP = O-phospho-L-threonyl-[protein] + ADP + H(+)</text>
        <dbReference type="Rhea" id="RHEA:46608"/>
        <dbReference type="Rhea" id="RHEA-COMP:11060"/>
        <dbReference type="Rhea" id="RHEA-COMP:11605"/>
        <dbReference type="ChEBI" id="CHEBI:15378"/>
        <dbReference type="ChEBI" id="CHEBI:30013"/>
        <dbReference type="ChEBI" id="CHEBI:30616"/>
        <dbReference type="ChEBI" id="CHEBI:61977"/>
        <dbReference type="ChEBI" id="CHEBI:456216"/>
        <dbReference type="EC" id="2.7.11.1"/>
    </reaction>
</comment>
<evidence type="ECO:0000313" key="11">
    <source>
        <dbReference type="EMBL" id="CAD8102242.1"/>
    </source>
</evidence>
<dbReference type="PROSITE" id="PS50011">
    <property type="entry name" value="PROTEIN_KINASE_DOM"/>
    <property type="match status" value="1"/>
</dbReference>
<evidence type="ECO:0000256" key="4">
    <source>
        <dbReference type="ARBA" id="ARBA00022741"/>
    </source>
</evidence>
<dbReference type="PANTHER" id="PTHR43895:SF32">
    <property type="entry name" value="SERINE_THREONINE-PROTEIN KINASE CHK1"/>
    <property type="match status" value="1"/>
</dbReference>
<dbReference type="GO" id="GO:0007165">
    <property type="term" value="P:signal transduction"/>
    <property type="evidence" value="ECO:0007669"/>
    <property type="project" value="TreeGrafter"/>
</dbReference>
<dbReference type="PANTHER" id="PTHR43895">
    <property type="entry name" value="CALCIUM/CALMODULIN-DEPENDENT PROTEIN KINASE KINASE-RELATED"/>
    <property type="match status" value="1"/>
</dbReference>
<evidence type="ECO:0000256" key="3">
    <source>
        <dbReference type="ARBA" id="ARBA00022679"/>
    </source>
</evidence>
<accession>A0A8S1PG40</accession>
<evidence type="ECO:0000256" key="5">
    <source>
        <dbReference type="ARBA" id="ARBA00022777"/>
    </source>
</evidence>
<dbReference type="InterPro" id="IPR017441">
    <property type="entry name" value="Protein_kinase_ATP_BS"/>
</dbReference>
<evidence type="ECO:0000256" key="7">
    <source>
        <dbReference type="ARBA" id="ARBA00047899"/>
    </source>
</evidence>
<reference evidence="11" key="1">
    <citation type="submission" date="2021-01" db="EMBL/GenBank/DDBJ databases">
        <authorList>
            <consortium name="Genoscope - CEA"/>
            <person name="William W."/>
        </authorList>
    </citation>
    <scope>NUCLEOTIDE SEQUENCE</scope>
</reference>
<sequence length="184" mass="21413">MTKRVGGNELGVILGQGENGIATNVKTKQEFAIKIIDKEKIKREELIESLKKEIHILMIINHPNIIKLIEQNEDLSSIGMNKRWRIYDKKQQIYSRTINVKIFQINYKSYPILLIQIYRDLNPENIFICNQTDQIKINDFELSSLFQDPSNLNNELYTTCGTIHYLAPEEIQSSGYDGHKADIW</sequence>
<keyword evidence="3" id="KW-0808">Transferase</keyword>
<keyword evidence="2" id="KW-0723">Serine/threonine-protein kinase</keyword>
<evidence type="ECO:0000256" key="9">
    <source>
        <dbReference type="PROSITE-ProRule" id="PRU10141"/>
    </source>
</evidence>
<evidence type="ECO:0000313" key="12">
    <source>
        <dbReference type="Proteomes" id="UP000692954"/>
    </source>
</evidence>
<dbReference type="EC" id="2.7.11.1" evidence="1"/>
<name>A0A8S1PG40_9CILI</name>
<gene>
    <name evidence="11" type="ORF">PSON_ATCC_30995.1.T0770163</name>
</gene>
<feature type="binding site" evidence="9">
    <location>
        <position position="34"/>
    </location>
    <ligand>
        <name>ATP</name>
        <dbReference type="ChEBI" id="CHEBI:30616"/>
    </ligand>
</feature>
<evidence type="ECO:0000256" key="8">
    <source>
        <dbReference type="ARBA" id="ARBA00048679"/>
    </source>
</evidence>
<protein>
    <recommendedName>
        <fullName evidence="1">non-specific serine/threonine protein kinase</fullName>
        <ecNumber evidence="1">2.7.11.1</ecNumber>
    </recommendedName>
</protein>
<dbReference type="PROSITE" id="PS00107">
    <property type="entry name" value="PROTEIN_KINASE_ATP"/>
    <property type="match status" value="1"/>
</dbReference>
<organism evidence="11 12">
    <name type="scientific">Paramecium sonneborni</name>
    <dbReference type="NCBI Taxonomy" id="65129"/>
    <lineage>
        <taxon>Eukaryota</taxon>
        <taxon>Sar</taxon>
        <taxon>Alveolata</taxon>
        <taxon>Ciliophora</taxon>
        <taxon>Intramacronucleata</taxon>
        <taxon>Oligohymenophorea</taxon>
        <taxon>Peniculida</taxon>
        <taxon>Parameciidae</taxon>
        <taxon>Paramecium</taxon>
    </lineage>
</organism>
<keyword evidence="4 9" id="KW-0547">Nucleotide-binding</keyword>
<dbReference type="Proteomes" id="UP000692954">
    <property type="component" value="Unassembled WGS sequence"/>
</dbReference>
<dbReference type="SMART" id="SM00220">
    <property type="entry name" value="S_TKc"/>
    <property type="match status" value="1"/>
</dbReference>
<evidence type="ECO:0000259" key="10">
    <source>
        <dbReference type="PROSITE" id="PS50011"/>
    </source>
</evidence>
<comment type="catalytic activity">
    <reaction evidence="8">
        <text>L-seryl-[protein] + ATP = O-phospho-L-seryl-[protein] + ADP + H(+)</text>
        <dbReference type="Rhea" id="RHEA:17989"/>
        <dbReference type="Rhea" id="RHEA-COMP:9863"/>
        <dbReference type="Rhea" id="RHEA-COMP:11604"/>
        <dbReference type="ChEBI" id="CHEBI:15378"/>
        <dbReference type="ChEBI" id="CHEBI:29999"/>
        <dbReference type="ChEBI" id="CHEBI:30616"/>
        <dbReference type="ChEBI" id="CHEBI:83421"/>
        <dbReference type="ChEBI" id="CHEBI:456216"/>
        <dbReference type="EC" id="2.7.11.1"/>
    </reaction>
</comment>
<evidence type="ECO:0000256" key="6">
    <source>
        <dbReference type="ARBA" id="ARBA00022840"/>
    </source>
</evidence>
<keyword evidence="5" id="KW-0418">Kinase</keyword>